<proteinExistence type="predicted"/>
<organism evidence="1 2">
    <name type="scientific">Raineya orbicola</name>
    <dbReference type="NCBI Taxonomy" id="2016530"/>
    <lineage>
        <taxon>Bacteria</taxon>
        <taxon>Pseudomonadati</taxon>
        <taxon>Bacteroidota</taxon>
        <taxon>Cytophagia</taxon>
        <taxon>Cytophagales</taxon>
        <taxon>Raineyaceae</taxon>
        <taxon>Raineya</taxon>
    </lineage>
</organism>
<dbReference type="RefSeq" id="WP_101358218.1">
    <property type="nucleotide sequence ID" value="NZ_NKXO01000012.1"/>
</dbReference>
<dbReference type="Gene3D" id="3.40.210.10">
    <property type="entry name" value="PVUII Endonuclease, subunit A"/>
    <property type="match status" value="1"/>
</dbReference>
<dbReference type="InterPro" id="IPR038402">
    <property type="entry name" value="PvuII_sf"/>
</dbReference>
<dbReference type="EMBL" id="NKXO01000012">
    <property type="protein sequence ID" value="PKQ70014.1"/>
    <property type="molecule type" value="Genomic_DNA"/>
</dbReference>
<gene>
    <name evidence="1" type="ORF">Rain11_0951</name>
</gene>
<keyword evidence="2" id="KW-1185">Reference proteome</keyword>
<dbReference type="AlphaFoldDB" id="A0A2N3II81"/>
<sequence>MKKEIIQTIIKLVLQVQELASKIGIPNILQPGLVKEMIIAETLGHELIHSKRDADACDPNDSSIKYEYLSCYEGGSGQLDRMFKEPKEKREESLNRIWRNKKIYFAIFYKNNPLKIKVIYEIEPKVLVAETERKLDKSKNAISHVGFTEKWAKSNGKAVYRSED</sequence>
<comment type="caution">
    <text evidence="1">The sequence shown here is derived from an EMBL/GenBank/DDBJ whole genome shotgun (WGS) entry which is preliminary data.</text>
</comment>
<reference evidence="1 2" key="1">
    <citation type="submission" date="2017-06" db="EMBL/GenBank/DDBJ databases">
        <title>Raineya orbicola gen. nov., sp. nov. a slightly thermophilic bacterium of the phylum Bacteroidetes and the description of Raineyaceae fam. nov.</title>
        <authorList>
            <person name="Albuquerque L."/>
            <person name="Polonia A.R.M."/>
            <person name="Barroso C."/>
            <person name="Froufe H.J.C."/>
            <person name="Lage O."/>
            <person name="Lobo-Da-Cunha A."/>
            <person name="Egas C."/>
            <person name="Da Costa M.S."/>
        </authorList>
    </citation>
    <scope>NUCLEOTIDE SEQUENCE [LARGE SCALE GENOMIC DNA]</scope>
    <source>
        <strain evidence="1 2">SPSPC-11</strain>
    </source>
</reference>
<protein>
    <submittedName>
        <fullName evidence="1">Uncharacterized protein</fullName>
    </submittedName>
</protein>
<dbReference type="OrthoDB" id="3078254at2"/>
<name>A0A2N3II81_9BACT</name>
<accession>A0A2N3II81</accession>
<evidence type="ECO:0000313" key="1">
    <source>
        <dbReference type="EMBL" id="PKQ70014.1"/>
    </source>
</evidence>
<dbReference type="Proteomes" id="UP000233387">
    <property type="component" value="Unassembled WGS sequence"/>
</dbReference>
<evidence type="ECO:0000313" key="2">
    <source>
        <dbReference type="Proteomes" id="UP000233387"/>
    </source>
</evidence>